<evidence type="ECO:0000256" key="4">
    <source>
        <dbReference type="ARBA" id="ARBA00023069"/>
    </source>
</evidence>
<keyword evidence="3" id="KW-0677">Repeat</keyword>
<reference evidence="6" key="1">
    <citation type="submission" date="2022-05" db="EMBL/GenBank/DDBJ databases">
        <title>The Musa troglodytarum L. genome provides insights into the mechanism of non-climacteric behaviour and enrichment of carotenoids.</title>
        <authorList>
            <person name="Wang J."/>
        </authorList>
    </citation>
    <scope>NUCLEOTIDE SEQUENCE</scope>
    <source>
        <tissue evidence="6">Leaf</tissue>
    </source>
</reference>
<evidence type="ECO:0000256" key="1">
    <source>
        <dbReference type="ARBA" id="ARBA00004138"/>
    </source>
</evidence>
<evidence type="ECO:0000313" key="7">
    <source>
        <dbReference type="Proteomes" id="UP001055439"/>
    </source>
</evidence>
<dbReference type="EMBL" id="CP097508">
    <property type="protein sequence ID" value="URE12001.1"/>
    <property type="molecule type" value="Genomic_DNA"/>
</dbReference>
<dbReference type="Proteomes" id="UP001055439">
    <property type="component" value="Chromosome 6"/>
</dbReference>
<comment type="subcellular location">
    <subcellularLocation>
        <location evidence="1">Cell projection</location>
        <location evidence="1">Cilium</location>
    </subcellularLocation>
</comment>
<dbReference type="PANTHER" id="PTHR45973">
    <property type="entry name" value="PROTEIN PHOSPHATASE 1 REGULATORY SUBUNIT SDS22-RELATED"/>
    <property type="match status" value="1"/>
</dbReference>
<keyword evidence="4" id="KW-0969">Cilium</keyword>
<dbReference type="OrthoDB" id="266138at2759"/>
<protein>
    <submittedName>
        <fullName evidence="6">Protein phosphatase 1 regulatory subunit</fullName>
    </submittedName>
</protein>
<sequence>MGCCRLSRLGCSQDADEGGGRATAGDVGVKERCLNLTGCHLHDSDDVDIPEDLVELDLTNNRLSKLDPRIRRLAQLRKLSLERNLFDDEGVYPISRWHTIDGLIELILRDNKLRTIPDVSIFKSLTAFDVSFNVISSLSGLSKVSNALKKLYVSQNEINKVEELEHLHSLQIPELGANRLRVMENLQTLTSLQELYLGQNRMRGARRIATGSRWYPKDGRIVHLKKSVYWTSHQITLLQLAIWKNRRVFCLLHVLPCRLEELWLNDNQIASLKGTDQSVHGSRERLTTIYLERNPCASLPDYSIIFEEDISKPSAD</sequence>
<dbReference type="SUPFAM" id="SSF52058">
    <property type="entry name" value="L domain-like"/>
    <property type="match status" value="1"/>
</dbReference>
<dbReference type="Gene3D" id="3.80.10.10">
    <property type="entry name" value="Ribonuclease Inhibitor"/>
    <property type="match status" value="3"/>
</dbReference>
<dbReference type="FunFam" id="3.80.10.10:FF:000326">
    <property type="entry name" value="Protein phosphatase 1 regulatory inhibitor subunit PPP1R7 homolog"/>
    <property type="match status" value="1"/>
</dbReference>
<accession>A0A9E7GAK9</accession>
<evidence type="ECO:0000256" key="5">
    <source>
        <dbReference type="ARBA" id="ARBA00023273"/>
    </source>
</evidence>
<gene>
    <name evidence="6" type="ORF">MUK42_23822</name>
</gene>
<organism evidence="6 7">
    <name type="scientific">Musa troglodytarum</name>
    <name type="common">fe'i banana</name>
    <dbReference type="NCBI Taxonomy" id="320322"/>
    <lineage>
        <taxon>Eukaryota</taxon>
        <taxon>Viridiplantae</taxon>
        <taxon>Streptophyta</taxon>
        <taxon>Embryophyta</taxon>
        <taxon>Tracheophyta</taxon>
        <taxon>Spermatophyta</taxon>
        <taxon>Magnoliopsida</taxon>
        <taxon>Liliopsida</taxon>
        <taxon>Zingiberales</taxon>
        <taxon>Musaceae</taxon>
        <taxon>Musa</taxon>
    </lineage>
</organism>
<keyword evidence="7" id="KW-1185">Reference proteome</keyword>
<dbReference type="InterPro" id="IPR032675">
    <property type="entry name" value="LRR_dom_sf"/>
</dbReference>
<name>A0A9E7GAK9_9LILI</name>
<proteinExistence type="predicted"/>
<keyword evidence="2" id="KW-0433">Leucine-rich repeat</keyword>
<evidence type="ECO:0000256" key="2">
    <source>
        <dbReference type="ARBA" id="ARBA00022614"/>
    </source>
</evidence>
<dbReference type="PANTHER" id="PTHR45973:SF9">
    <property type="entry name" value="LEUCINE-RICH REPEAT-CONTAINING PROTEIN 46"/>
    <property type="match status" value="1"/>
</dbReference>
<evidence type="ECO:0000313" key="6">
    <source>
        <dbReference type="EMBL" id="URE12001.1"/>
    </source>
</evidence>
<keyword evidence="5" id="KW-0966">Cell projection</keyword>
<dbReference type="SMART" id="SM00365">
    <property type="entry name" value="LRR_SD22"/>
    <property type="match status" value="6"/>
</dbReference>
<dbReference type="InterPro" id="IPR001611">
    <property type="entry name" value="Leu-rich_rpt"/>
</dbReference>
<dbReference type="AlphaFoldDB" id="A0A9E7GAK9"/>
<dbReference type="PROSITE" id="PS51450">
    <property type="entry name" value="LRR"/>
    <property type="match status" value="2"/>
</dbReference>
<evidence type="ECO:0000256" key="3">
    <source>
        <dbReference type="ARBA" id="ARBA00022737"/>
    </source>
</evidence>
<dbReference type="InterPro" id="IPR050576">
    <property type="entry name" value="Cilia_flagella_integrity"/>
</dbReference>
<dbReference type="Pfam" id="PF00560">
    <property type="entry name" value="LRR_1"/>
    <property type="match status" value="1"/>
</dbReference>